<name>A0A0R3MGM9_9BRAD</name>
<evidence type="ECO:0000313" key="1">
    <source>
        <dbReference type="EMBL" id="KRR19400.1"/>
    </source>
</evidence>
<comment type="caution">
    <text evidence="1">The sequence shown here is derived from an EMBL/GenBank/DDBJ whole genome shotgun (WGS) entry which is preliminary data.</text>
</comment>
<dbReference type="EMBL" id="LLYA01000186">
    <property type="protein sequence ID" value="KRR19400.1"/>
    <property type="molecule type" value="Genomic_DNA"/>
</dbReference>
<reference evidence="1 2" key="1">
    <citation type="submission" date="2014-03" db="EMBL/GenBank/DDBJ databases">
        <title>Bradyrhizobium valentinum sp. nov., isolated from effective nodules of Lupinus mariae-josephae, a lupine endemic of basic-lime soils in Eastern Spain.</title>
        <authorList>
            <person name="Duran D."/>
            <person name="Rey L."/>
            <person name="Navarro A."/>
            <person name="Busquets A."/>
            <person name="Imperial J."/>
            <person name="Ruiz-Argueso T."/>
        </authorList>
    </citation>
    <scope>NUCLEOTIDE SEQUENCE [LARGE SCALE GENOMIC DNA]</scope>
    <source>
        <strain evidence="1 2">Ro19</strain>
    </source>
</reference>
<protein>
    <submittedName>
        <fullName evidence="1">Uncharacterized protein</fullName>
    </submittedName>
</protein>
<keyword evidence="2" id="KW-1185">Reference proteome</keyword>
<dbReference type="AlphaFoldDB" id="A0A0R3MGM9"/>
<gene>
    <name evidence="1" type="ORF">CQ13_33815</name>
</gene>
<proteinExistence type="predicted"/>
<organism evidence="1 2">
    <name type="scientific">Bradyrhizobium retamae</name>
    <dbReference type="NCBI Taxonomy" id="1300035"/>
    <lineage>
        <taxon>Bacteria</taxon>
        <taxon>Pseudomonadati</taxon>
        <taxon>Pseudomonadota</taxon>
        <taxon>Alphaproteobacteria</taxon>
        <taxon>Hyphomicrobiales</taxon>
        <taxon>Nitrobacteraceae</taxon>
        <taxon>Bradyrhizobium</taxon>
    </lineage>
</organism>
<evidence type="ECO:0000313" key="2">
    <source>
        <dbReference type="Proteomes" id="UP000052023"/>
    </source>
</evidence>
<sequence length="80" mass="8873">MRHKATDERVLEILAEGVLNASPEEIMRVAIASGIDVAALEKKVREKIAERTALPKIRREAASRSVRPWLCAPIQSELAL</sequence>
<dbReference type="Proteomes" id="UP000052023">
    <property type="component" value="Unassembled WGS sequence"/>
</dbReference>
<accession>A0A0R3MGM9</accession>